<evidence type="ECO:0000256" key="2">
    <source>
        <dbReference type="ARBA" id="ARBA00012438"/>
    </source>
</evidence>
<evidence type="ECO:0000256" key="7">
    <source>
        <dbReference type="ARBA" id="ARBA00022840"/>
    </source>
</evidence>
<dbReference type="OrthoDB" id="9784218at2"/>
<dbReference type="RefSeq" id="WP_072629664.1">
    <property type="nucleotide sequence ID" value="NZ_JABBAN010000004.1"/>
</dbReference>
<feature type="transmembrane region" description="Helical" evidence="10">
    <location>
        <begin position="6"/>
        <end position="30"/>
    </location>
</feature>
<dbReference type="GO" id="GO:0000155">
    <property type="term" value="F:phosphorelay sensor kinase activity"/>
    <property type="evidence" value="ECO:0007669"/>
    <property type="project" value="InterPro"/>
</dbReference>
<dbReference type="PANTHER" id="PTHR43065">
    <property type="entry name" value="SENSOR HISTIDINE KINASE"/>
    <property type="match status" value="1"/>
</dbReference>
<dbReference type="InterPro" id="IPR005467">
    <property type="entry name" value="His_kinase_dom"/>
</dbReference>
<keyword evidence="10" id="KW-0812">Transmembrane</keyword>
<organism evidence="12 13">
    <name type="scientific">Planktotalea frisia</name>
    <dbReference type="NCBI Taxonomy" id="696762"/>
    <lineage>
        <taxon>Bacteria</taxon>
        <taxon>Pseudomonadati</taxon>
        <taxon>Pseudomonadota</taxon>
        <taxon>Alphaproteobacteria</taxon>
        <taxon>Rhodobacterales</taxon>
        <taxon>Paracoccaceae</taxon>
        <taxon>Planktotalea</taxon>
    </lineage>
</organism>
<feature type="domain" description="Histidine kinase" evidence="11">
    <location>
        <begin position="248"/>
        <end position="458"/>
    </location>
</feature>
<dbReference type="Pfam" id="PF00512">
    <property type="entry name" value="HisKA"/>
    <property type="match status" value="1"/>
</dbReference>
<feature type="transmembrane region" description="Helical" evidence="10">
    <location>
        <begin position="158"/>
        <end position="181"/>
    </location>
</feature>
<evidence type="ECO:0000313" key="12">
    <source>
        <dbReference type="EMBL" id="OJI94724.1"/>
    </source>
</evidence>
<keyword evidence="10" id="KW-1133">Transmembrane helix</keyword>
<dbReference type="SMART" id="SM00387">
    <property type="entry name" value="HATPase_c"/>
    <property type="match status" value="1"/>
</dbReference>
<dbReference type="InterPro" id="IPR003594">
    <property type="entry name" value="HATPase_dom"/>
</dbReference>
<evidence type="ECO:0000256" key="4">
    <source>
        <dbReference type="ARBA" id="ARBA00022679"/>
    </source>
</evidence>
<evidence type="ECO:0000256" key="9">
    <source>
        <dbReference type="SAM" id="Coils"/>
    </source>
</evidence>
<protein>
    <recommendedName>
        <fullName evidence="2">histidine kinase</fullName>
        <ecNumber evidence="2">2.7.13.3</ecNumber>
    </recommendedName>
</protein>
<dbReference type="Proteomes" id="UP000184514">
    <property type="component" value="Unassembled WGS sequence"/>
</dbReference>
<dbReference type="InterPro" id="IPR036890">
    <property type="entry name" value="HATPase_C_sf"/>
</dbReference>
<dbReference type="InterPro" id="IPR004358">
    <property type="entry name" value="Sig_transdc_His_kin-like_C"/>
</dbReference>
<dbReference type="SUPFAM" id="SSF47384">
    <property type="entry name" value="Homodimeric domain of signal transducing histidine kinase"/>
    <property type="match status" value="1"/>
</dbReference>
<dbReference type="Gene3D" id="1.10.287.130">
    <property type="match status" value="1"/>
</dbReference>
<keyword evidence="7" id="KW-0067">ATP-binding</keyword>
<keyword evidence="9" id="KW-0175">Coiled coil</keyword>
<dbReference type="InterPro" id="IPR003661">
    <property type="entry name" value="HisK_dim/P_dom"/>
</dbReference>
<reference evidence="12 13" key="1">
    <citation type="submission" date="2016-10" db="EMBL/GenBank/DDBJ databases">
        <title>Genome sequence of Planktotalea frisia SH6-1.</title>
        <authorList>
            <person name="Poehlein A."/>
            <person name="Bakenhus I."/>
            <person name="Voget S."/>
            <person name="Brinkhoff T."/>
            <person name="Simon M."/>
        </authorList>
    </citation>
    <scope>NUCLEOTIDE SEQUENCE [LARGE SCALE GENOMIC DNA]</scope>
    <source>
        <strain evidence="12 13">SH6-1</strain>
    </source>
</reference>
<dbReference type="PRINTS" id="PR00344">
    <property type="entry name" value="BCTRLSENSOR"/>
</dbReference>
<comment type="catalytic activity">
    <reaction evidence="1">
        <text>ATP + protein L-histidine = ADP + protein N-phospho-L-histidine.</text>
        <dbReference type="EC" id="2.7.13.3"/>
    </reaction>
</comment>
<dbReference type="InterPro" id="IPR036097">
    <property type="entry name" value="HisK_dim/P_sf"/>
</dbReference>
<proteinExistence type="predicted"/>
<keyword evidence="3" id="KW-0597">Phosphoprotein</keyword>
<comment type="caution">
    <text evidence="12">The sequence shown here is derived from an EMBL/GenBank/DDBJ whole genome shotgun (WGS) entry which is preliminary data.</text>
</comment>
<dbReference type="Pfam" id="PF02518">
    <property type="entry name" value="HATPase_c"/>
    <property type="match status" value="1"/>
</dbReference>
<evidence type="ECO:0000256" key="10">
    <source>
        <dbReference type="SAM" id="Phobius"/>
    </source>
</evidence>
<evidence type="ECO:0000259" key="11">
    <source>
        <dbReference type="PROSITE" id="PS50109"/>
    </source>
</evidence>
<evidence type="ECO:0000256" key="8">
    <source>
        <dbReference type="ARBA" id="ARBA00023012"/>
    </source>
</evidence>
<evidence type="ECO:0000256" key="1">
    <source>
        <dbReference type="ARBA" id="ARBA00000085"/>
    </source>
</evidence>
<dbReference type="EC" id="2.7.13.3" evidence="2"/>
<dbReference type="SUPFAM" id="SSF55874">
    <property type="entry name" value="ATPase domain of HSP90 chaperone/DNA topoisomerase II/histidine kinase"/>
    <property type="match status" value="1"/>
</dbReference>
<sequence length="461" mass="50465">MLNSLSGRFLILTTVFVMLAEMLIFFPSVARFREDFLLSRLERAQIASLALLADDMIDADLEEELLLNAEVFNVVLRRDAVRQLVLSSPMPRPIDGTFDLRDPPAMLLIKDAVTRLLKSEPEVIRIIGAPVREAGLLIEVTMPTEGLRAAMLDYGLRILALSAVISIFTASLLFLAVRFLLVRPIRGVVDHMQRYAAAPEDARQIIEPSSGVTELREAEDALQSMQVELTQALKQKERLAQLGGAVARVSHDLRNILTSAQLFTDRIEMSEDPVVQRMAPKLVNSITRAVNLCETTLAFGKAEEPAPRLTRFALSEIVNDVIASERLAVGEHDLSFAEDVPIGLSVRADPEQLYRVISNLVRNARQAIIATGKAGEISVCAQENDDDWVICVHDTGPGLPKKALEHLFTPFQGGARKGGTGLGLAIAAELIRGHGGVLELMRSTEAGTTFEIRLPKGDVAV</sequence>
<dbReference type="EMBL" id="MLCB01000090">
    <property type="protein sequence ID" value="OJI94724.1"/>
    <property type="molecule type" value="Genomic_DNA"/>
</dbReference>
<keyword evidence="5" id="KW-0547">Nucleotide-binding</keyword>
<gene>
    <name evidence="12" type="primary">zraS</name>
    <name evidence="12" type="ORF">PFRI_10230</name>
</gene>
<evidence type="ECO:0000256" key="6">
    <source>
        <dbReference type="ARBA" id="ARBA00022777"/>
    </source>
</evidence>
<keyword evidence="10" id="KW-0472">Membrane</keyword>
<dbReference type="Gene3D" id="3.30.565.10">
    <property type="entry name" value="Histidine kinase-like ATPase, C-terminal domain"/>
    <property type="match status" value="1"/>
</dbReference>
<name>A0A1L9NZX3_9RHOB</name>
<feature type="coiled-coil region" evidence="9">
    <location>
        <begin position="215"/>
        <end position="242"/>
    </location>
</feature>
<dbReference type="PROSITE" id="PS50109">
    <property type="entry name" value="HIS_KIN"/>
    <property type="match status" value="1"/>
</dbReference>
<keyword evidence="6" id="KW-0418">Kinase</keyword>
<keyword evidence="13" id="KW-1185">Reference proteome</keyword>
<accession>A0A1L9NZX3</accession>
<evidence type="ECO:0000256" key="3">
    <source>
        <dbReference type="ARBA" id="ARBA00022553"/>
    </source>
</evidence>
<keyword evidence="4 12" id="KW-0808">Transferase</keyword>
<dbReference type="CDD" id="cd00075">
    <property type="entry name" value="HATPase"/>
    <property type="match status" value="1"/>
</dbReference>
<evidence type="ECO:0000256" key="5">
    <source>
        <dbReference type="ARBA" id="ARBA00022741"/>
    </source>
</evidence>
<dbReference type="STRING" id="696762.PFRI_10230"/>
<evidence type="ECO:0000313" key="13">
    <source>
        <dbReference type="Proteomes" id="UP000184514"/>
    </source>
</evidence>
<keyword evidence="8" id="KW-0902">Two-component regulatory system</keyword>
<dbReference type="SMART" id="SM00388">
    <property type="entry name" value="HisKA"/>
    <property type="match status" value="1"/>
</dbReference>
<dbReference type="GO" id="GO:0005524">
    <property type="term" value="F:ATP binding"/>
    <property type="evidence" value="ECO:0007669"/>
    <property type="project" value="UniProtKB-KW"/>
</dbReference>
<dbReference type="PANTHER" id="PTHR43065:SF10">
    <property type="entry name" value="PEROXIDE STRESS-ACTIVATED HISTIDINE KINASE MAK3"/>
    <property type="match status" value="1"/>
</dbReference>
<dbReference type="AlphaFoldDB" id="A0A1L9NZX3"/>